<evidence type="ECO:0000313" key="2">
    <source>
        <dbReference type="Proteomes" id="UP000032180"/>
    </source>
</evidence>
<protein>
    <submittedName>
        <fullName evidence="1">Uncharacterized protein</fullName>
    </submittedName>
</protein>
<organism evidence="1 2">
    <name type="scientific">Leersia perrieri</name>
    <dbReference type="NCBI Taxonomy" id="77586"/>
    <lineage>
        <taxon>Eukaryota</taxon>
        <taxon>Viridiplantae</taxon>
        <taxon>Streptophyta</taxon>
        <taxon>Embryophyta</taxon>
        <taxon>Tracheophyta</taxon>
        <taxon>Spermatophyta</taxon>
        <taxon>Magnoliopsida</taxon>
        <taxon>Liliopsida</taxon>
        <taxon>Poales</taxon>
        <taxon>Poaceae</taxon>
        <taxon>BOP clade</taxon>
        <taxon>Oryzoideae</taxon>
        <taxon>Oryzeae</taxon>
        <taxon>Oryzinae</taxon>
        <taxon>Leersia</taxon>
    </lineage>
</organism>
<reference evidence="2" key="2">
    <citation type="submission" date="2013-12" db="EMBL/GenBank/DDBJ databases">
        <authorList>
            <person name="Yu Y."/>
            <person name="Lee S."/>
            <person name="de Baynast K."/>
            <person name="Wissotski M."/>
            <person name="Liu L."/>
            <person name="Talag J."/>
            <person name="Goicoechea J."/>
            <person name="Angelova A."/>
            <person name="Jetty R."/>
            <person name="Kudrna D."/>
            <person name="Golser W."/>
            <person name="Rivera L."/>
            <person name="Zhang J."/>
            <person name="Wing R."/>
        </authorList>
    </citation>
    <scope>NUCLEOTIDE SEQUENCE</scope>
</reference>
<dbReference type="EnsemblPlants" id="LPERR06G00120.5">
    <property type="protein sequence ID" value="LPERR06G00120.5"/>
    <property type="gene ID" value="LPERR06G00120"/>
</dbReference>
<dbReference type="Proteomes" id="UP000032180">
    <property type="component" value="Chromosome 6"/>
</dbReference>
<dbReference type="PANTHER" id="PTHR36038">
    <property type="entry name" value="OS06G0102750 PROTEIN"/>
    <property type="match status" value="1"/>
</dbReference>
<dbReference type="AlphaFoldDB" id="A0A0D9WKR1"/>
<reference evidence="1 2" key="1">
    <citation type="submission" date="2012-08" db="EMBL/GenBank/DDBJ databases">
        <title>Oryza genome evolution.</title>
        <authorList>
            <person name="Wing R.A."/>
        </authorList>
    </citation>
    <scope>NUCLEOTIDE SEQUENCE</scope>
</reference>
<dbReference type="Gramene" id="LPERR06G00120.5">
    <property type="protein sequence ID" value="LPERR06G00120.5"/>
    <property type="gene ID" value="LPERR06G00120"/>
</dbReference>
<evidence type="ECO:0000313" key="1">
    <source>
        <dbReference type="EnsemblPlants" id="LPERR06G00120.5"/>
    </source>
</evidence>
<reference evidence="1" key="3">
    <citation type="submission" date="2015-04" db="UniProtKB">
        <authorList>
            <consortium name="EnsemblPlants"/>
        </authorList>
    </citation>
    <scope>IDENTIFICATION</scope>
</reference>
<name>A0A0D9WKR1_9ORYZ</name>
<dbReference type="HOGENOM" id="CLU_109131_2_0_1"/>
<proteinExistence type="predicted"/>
<accession>A0A0D9WKR1</accession>
<dbReference type="PANTHER" id="PTHR36038:SF4">
    <property type="entry name" value="OS06G0102750 PROTEIN"/>
    <property type="match status" value="1"/>
</dbReference>
<keyword evidence="2" id="KW-1185">Reference proteome</keyword>
<sequence length="195" mass="20645">MGHMNIGGEAGGVVMGCKVLPMWPRESGGNGNGMMDSARKKMVHGKKAVARVKDLLWPSATRWKKVLSFQTRDSGGGMSSKAGDDSTRSKLSFKWDAASCSSASSSAMYSPLSAVSAPAKAPSSQQQLRTWSSVPADAAVKDEQRMAQWITTDSDCECLTSLSIYFDTVCLVKRTNDDVCSCGAGAVIHSLPSLG</sequence>